<dbReference type="EMBL" id="BBLT01000002">
    <property type="protein sequence ID" value="GAL84337.1"/>
    <property type="molecule type" value="Genomic_DNA"/>
</dbReference>
<comment type="caution">
    <text evidence="1">The sequence shown here is derived from an EMBL/GenBank/DDBJ whole genome shotgun (WGS) entry which is preliminary data.</text>
</comment>
<gene>
    <name evidence="1" type="ORF">MYP_1565</name>
</gene>
<protein>
    <submittedName>
        <fullName evidence="1">Uncharacterized protein</fullName>
    </submittedName>
</protein>
<reference evidence="1 2" key="1">
    <citation type="submission" date="2014-09" db="EMBL/GenBank/DDBJ databases">
        <title>Sporocytophaga myxococcoides PG-01 genome sequencing.</title>
        <authorList>
            <person name="Liu L."/>
            <person name="Gao P.J."/>
            <person name="Chen G.J."/>
            <person name="Wang L.S."/>
        </authorList>
    </citation>
    <scope>NUCLEOTIDE SEQUENCE [LARGE SCALE GENOMIC DNA]</scope>
    <source>
        <strain evidence="1 2">PG-01</strain>
    </source>
</reference>
<name>A0A098LD51_9BACT</name>
<dbReference type="OrthoDB" id="907411at2"/>
<dbReference type="RefSeq" id="WP_045460727.1">
    <property type="nucleotide sequence ID" value="NZ_BBLT01000002.1"/>
</dbReference>
<dbReference type="PROSITE" id="PS51257">
    <property type="entry name" value="PROKAR_LIPOPROTEIN"/>
    <property type="match status" value="1"/>
</dbReference>
<keyword evidence="2" id="KW-1185">Reference proteome</keyword>
<dbReference type="AlphaFoldDB" id="A0A098LD51"/>
<dbReference type="STRING" id="153721.MYP_1565"/>
<dbReference type="Proteomes" id="UP000030185">
    <property type="component" value="Unassembled WGS sequence"/>
</dbReference>
<accession>A0A098LD51</accession>
<proteinExistence type="predicted"/>
<evidence type="ECO:0000313" key="1">
    <source>
        <dbReference type="EMBL" id="GAL84337.1"/>
    </source>
</evidence>
<dbReference type="eggNOG" id="ENOG50300D5">
    <property type="taxonomic scope" value="Bacteria"/>
</dbReference>
<evidence type="ECO:0000313" key="2">
    <source>
        <dbReference type="Proteomes" id="UP000030185"/>
    </source>
</evidence>
<organism evidence="1 2">
    <name type="scientific">Sporocytophaga myxococcoides</name>
    <dbReference type="NCBI Taxonomy" id="153721"/>
    <lineage>
        <taxon>Bacteria</taxon>
        <taxon>Pseudomonadati</taxon>
        <taxon>Bacteroidota</taxon>
        <taxon>Cytophagia</taxon>
        <taxon>Cytophagales</taxon>
        <taxon>Cytophagaceae</taxon>
        <taxon>Sporocytophaga</taxon>
    </lineage>
</organism>
<sequence>MKTFNILIIFLFVLFVSCRKEFEKPRWDAGILAPLIKTKLGIGDIIKDSVIQRNPDNSLKIVNRELLYSLTLDSLLNLGKQNFPEYNTSRKLSELKLDSKTFSHKITLKQLADQPGNEHLKQYVEQQNGPVPAISGINLPPIPLPTGLFFTEADIKEGNMEITVNNEFPFSIDSVNFRLTNASGNNIYYNEVFRNLTPGTPQVKATDLAGKKIEGSVMNAYVQNMATIGVGNVPYMDPNSTITVTINISDVMVNSATAVFPAQNVIDDSNYVYLVSMGDVKLTEAKLRSGNVRVEVTSTAQDNIYFTYDIPGAIDKAGTRFKIEDVVPPNQAGKPFVKEYDLAGYILSLKGMNSKGEIRDTTYNAFFNKITGRIEYTGRLIFLSLNDSMSVKISMENMVPEYVRGYLGQYSVTETGTAAVDLFKKVTGGELKFEEITNIGIKVENGIGVSGFVDVSSIKGSRPGATPVEIKNLSTVIEPAIETPLQSVTSTLSLGTKDKDLLNLMPHSIDYQVHAFANKDVEFSPQNTNQFAYYGSPLNIFLDMEVPLNLLANKLQLSDTIEFLTKEMEASVKSGYLNLIANNGFPISANLKLYFLDANKNLTDSLISPDFIKPAPINGDKAVGKSQSIIKYNLSNENSIQNILHSKYMVFKAVFDTQPAEKYYKIYSDYELDVTISGNVNVTIE</sequence>